<dbReference type="InterPro" id="IPR053174">
    <property type="entry name" value="LpxI"/>
</dbReference>
<dbReference type="PANTHER" id="PTHR39962:SF1">
    <property type="entry name" value="LPXI FAMILY PROTEIN"/>
    <property type="match status" value="1"/>
</dbReference>
<organism evidence="3 4">
    <name type="scientific">Bosea minatitlanensis</name>
    <dbReference type="NCBI Taxonomy" id="128782"/>
    <lineage>
        <taxon>Bacteria</taxon>
        <taxon>Pseudomonadati</taxon>
        <taxon>Pseudomonadota</taxon>
        <taxon>Alphaproteobacteria</taxon>
        <taxon>Hyphomicrobiales</taxon>
        <taxon>Boseaceae</taxon>
        <taxon>Bosea</taxon>
    </lineage>
</organism>
<dbReference type="InterPro" id="IPR043167">
    <property type="entry name" value="LpxI_C_sf"/>
</dbReference>
<dbReference type="Proteomes" id="UP001595976">
    <property type="component" value="Unassembled WGS sequence"/>
</dbReference>
<dbReference type="RefSeq" id="WP_158443561.1">
    <property type="nucleotide sequence ID" value="NZ_JAOAOS010000005.1"/>
</dbReference>
<accession>A0ABW0F7H6</accession>
<gene>
    <name evidence="3" type="ORF">ACFPK2_13485</name>
</gene>
<dbReference type="EMBL" id="JBHSLI010000005">
    <property type="protein sequence ID" value="MFC5293999.1"/>
    <property type="molecule type" value="Genomic_DNA"/>
</dbReference>
<dbReference type="InterPro" id="IPR010415">
    <property type="entry name" value="LpxI_C"/>
</dbReference>
<evidence type="ECO:0000259" key="2">
    <source>
        <dbReference type="Pfam" id="PF17930"/>
    </source>
</evidence>
<evidence type="ECO:0000313" key="4">
    <source>
        <dbReference type="Proteomes" id="UP001595976"/>
    </source>
</evidence>
<dbReference type="InterPro" id="IPR041255">
    <property type="entry name" value="LpxI_N"/>
</dbReference>
<dbReference type="Pfam" id="PF17930">
    <property type="entry name" value="LpxI_N"/>
    <property type="match status" value="1"/>
</dbReference>
<dbReference type="Pfam" id="PF06230">
    <property type="entry name" value="LpxI_C"/>
    <property type="match status" value="1"/>
</dbReference>
<dbReference type="PANTHER" id="PTHR39962">
    <property type="entry name" value="BLL4848 PROTEIN"/>
    <property type="match status" value="1"/>
</dbReference>
<feature type="domain" description="LpxI C-terminal" evidence="1">
    <location>
        <begin position="146"/>
        <end position="280"/>
    </location>
</feature>
<evidence type="ECO:0000259" key="1">
    <source>
        <dbReference type="Pfam" id="PF06230"/>
    </source>
</evidence>
<keyword evidence="4" id="KW-1185">Reference proteome</keyword>
<proteinExistence type="predicted"/>
<dbReference type="Gene3D" id="3.40.50.20">
    <property type="match status" value="1"/>
</dbReference>
<reference evidence="4" key="1">
    <citation type="journal article" date="2019" name="Int. J. Syst. Evol. Microbiol.">
        <title>The Global Catalogue of Microorganisms (GCM) 10K type strain sequencing project: providing services to taxonomists for standard genome sequencing and annotation.</title>
        <authorList>
            <consortium name="The Broad Institute Genomics Platform"/>
            <consortium name="The Broad Institute Genome Sequencing Center for Infectious Disease"/>
            <person name="Wu L."/>
            <person name="Ma J."/>
        </authorList>
    </citation>
    <scope>NUCLEOTIDE SEQUENCE [LARGE SCALE GENOMIC DNA]</scope>
    <source>
        <strain evidence="4">CGMCC 1.15643</strain>
    </source>
</reference>
<feature type="domain" description="LpxI N-terminal" evidence="2">
    <location>
        <begin position="12"/>
        <end position="141"/>
    </location>
</feature>
<comment type="caution">
    <text evidence="3">The sequence shown here is derived from an EMBL/GenBank/DDBJ whole genome shotgun (WGS) entry which is preliminary data.</text>
</comment>
<dbReference type="Gene3D" id="3.40.140.80">
    <property type="match status" value="1"/>
</dbReference>
<evidence type="ECO:0000313" key="3">
    <source>
        <dbReference type="EMBL" id="MFC5293999.1"/>
    </source>
</evidence>
<sequence>MTRPAGPAGASVALLAGGGDFPIDLTRILVARGESVFVAALDGVADPQAFPGAEVRMMRLGQLGSLLDELRRRRIGDIVMLGGLPRPSFGALRPELATLKYLPYFARAFRGGDDHLLRRVVRFFEDYGFRVHGPAEIAPELAAPLGPLGSLRANEVQRELFLRGFSLLDALSPFDIGQAAILADHRVVAVEAAEGTDEMIARVAELVARRRLRLDKRDGVLVKAPKTGQDLRVDMPAIGPQTLHNIARAGLSGIALRAGQVLVGDRAGLGRLADELGLFVEGVA</sequence>
<name>A0ABW0F7H6_9HYPH</name>
<protein>
    <submittedName>
        <fullName evidence="3">LpxI family protein</fullName>
    </submittedName>
</protein>